<organism evidence="4 5">
    <name type="scientific">Xylanibacillus composti</name>
    <dbReference type="NCBI Taxonomy" id="1572762"/>
    <lineage>
        <taxon>Bacteria</taxon>
        <taxon>Bacillati</taxon>
        <taxon>Bacillota</taxon>
        <taxon>Bacilli</taxon>
        <taxon>Bacillales</taxon>
        <taxon>Paenibacillaceae</taxon>
        <taxon>Xylanibacillus</taxon>
    </lineage>
</organism>
<keyword evidence="2" id="KW-0472">Membrane</keyword>
<feature type="compositionally biased region" description="Low complexity" evidence="1">
    <location>
        <begin position="228"/>
        <end position="240"/>
    </location>
</feature>
<reference evidence="4" key="1">
    <citation type="submission" date="2021-04" db="EMBL/GenBank/DDBJ databases">
        <title>Draft genome sequence of Xylanibacillus composti strain K13.</title>
        <authorList>
            <person name="Uke A."/>
            <person name="Chhe C."/>
            <person name="Baramee S."/>
            <person name="Kosugi A."/>
        </authorList>
    </citation>
    <scope>NUCLEOTIDE SEQUENCE</scope>
    <source>
        <strain evidence="4">K13</strain>
    </source>
</reference>
<evidence type="ECO:0000313" key="4">
    <source>
        <dbReference type="EMBL" id="GIQ70181.1"/>
    </source>
</evidence>
<dbReference type="AlphaFoldDB" id="A0A8J4H5Q8"/>
<dbReference type="InterPro" id="IPR007730">
    <property type="entry name" value="SPOR-like_dom"/>
</dbReference>
<feature type="region of interest" description="Disordered" evidence="1">
    <location>
        <begin position="197"/>
        <end position="248"/>
    </location>
</feature>
<evidence type="ECO:0000259" key="3">
    <source>
        <dbReference type="PROSITE" id="PS51724"/>
    </source>
</evidence>
<feature type="compositionally biased region" description="Basic and acidic residues" evidence="1">
    <location>
        <begin position="46"/>
        <end position="58"/>
    </location>
</feature>
<proteinExistence type="predicted"/>
<evidence type="ECO:0000313" key="5">
    <source>
        <dbReference type="Proteomes" id="UP000677918"/>
    </source>
</evidence>
<protein>
    <recommendedName>
        <fullName evidence="3">SPOR domain-containing protein</fullName>
    </recommendedName>
</protein>
<dbReference type="Proteomes" id="UP000677918">
    <property type="component" value="Unassembled WGS sequence"/>
</dbReference>
<feature type="region of interest" description="Disordered" evidence="1">
    <location>
        <begin position="1"/>
        <end position="79"/>
    </location>
</feature>
<dbReference type="Pfam" id="PF05036">
    <property type="entry name" value="SPOR"/>
    <property type="match status" value="1"/>
</dbReference>
<feature type="region of interest" description="Disordered" evidence="1">
    <location>
        <begin position="97"/>
        <end position="131"/>
    </location>
</feature>
<gene>
    <name evidence="4" type="ORF">XYCOK13_30050</name>
</gene>
<evidence type="ECO:0000256" key="2">
    <source>
        <dbReference type="SAM" id="Phobius"/>
    </source>
</evidence>
<sequence>MSKARITYRFDKHGNRDQDDAVIVPIHEEPETAMKPQSGANRHTSARAEADKQGRDDSSATASSPGPSLNEFTQDFGSWTSPFDAEVERLERIIRGDDEGAKPHSMAQQAGSNANRQASQDGGPAAEHWDTGWLNGETGYMRDPKFEGPIVTDDAHLPYRHSRKGTPWLRLIASVTGAVVTGIVLGLFVLTVFTNGGSSEPLPTDAEQTPESDTGASPQTPPVEVNFGDGSNDGNGTNDGQHAEAVPPASDAAWNAVTVPGGSYHMIQYGVFSSREGAQTAVQELSDLGLAGAFGSHDGNWYVYAGVSEDKDDILGLAQQLKQRDFDIYVKQIDIPSVDRLQWQGEDASKVTSYFEQAQVLVSKVSAISMLHLQEAQPAGLESTSLDSIAGTHQQMMLMSSQISGGFEGAEATRFQTMNNALNTAVESMNAYDRNPSRSYLWQAQTAIMRFLLEHQQLVQNAV</sequence>
<name>A0A8J4H5Q8_9BACL</name>
<feature type="compositionally biased region" description="Basic and acidic residues" evidence="1">
    <location>
        <begin position="8"/>
        <end position="19"/>
    </location>
</feature>
<dbReference type="SUPFAM" id="SSF110997">
    <property type="entry name" value="Sporulation related repeat"/>
    <property type="match status" value="1"/>
</dbReference>
<keyword evidence="5" id="KW-1185">Reference proteome</keyword>
<feature type="transmembrane region" description="Helical" evidence="2">
    <location>
        <begin position="168"/>
        <end position="193"/>
    </location>
</feature>
<evidence type="ECO:0000256" key="1">
    <source>
        <dbReference type="SAM" id="MobiDB-lite"/>
    </source>
</evidence>
<keyword evidence="2" id="KW-1133">Transmembrane helix</keyword>
<dbReference type="GO" id="GO:0042834">
    <property type="term" value="F:peptidoglycan binding"/>
    <property type="evidence" value="ECO:0007669"/>
    <property type="project" value="InterPro"/>
</dbReference>
<accession>A0A8J4H5Q8</accession>
<dbReference type="EMBL" id="BOVK01000041">
    <property type="protein sequence ID" value="GIQ70181.1"/>
    <property type="molecule type" value="Genomic_DNA"/>
</dbReference>
<dbReference type="RefSeq" id="WP_213412946.1">
    <property type="nucleotide sequence ID" value="NZ_BOVK01000041.1"/>
</dbReference>
<feature type="compositionally biased region" description="Polar residues" evidence="1">
    <location>
        <begin position="106"/>
        <end position="120"/>
    </location>
</feature>
<keyword evidence="2" id="KW-0812">Transmembrane</keyword>
<feature type="domain" description="SPOR" evidence="3">
    <location>
        <begin position="259"/>
        <end position="337"/>
    </location>
</feature>
<feature type="compositionally biased region" description="Polar residues" evidence="1">
    <location>
        <begin position="59"/>
        <end position="79"/>
    </location>
</feature>
<comment type="caution">
    <text evidence="4">The sequence shown here is derived from an EMBL/GenBank/DDBJ whole genome shotgun (WGS) entry which is preliminary data.</text>
</comment>
<dbReference type="InterPro" id="IPR036680">
    <property type="entry name" value="SPOR-like_sf"/>
</dbReference>
<dbReference type="PROSITE" id="PS51724">
    <property type="entry name" value="SPOR"/>
    <property type="match status" value="1"/>
</dbReference>
<feature type="compositionally biased region" description="Polar residues" evidence="1">
    <location>
        <begin position="206"/>
        <end position="218"/>
    </location>
</feature>